<comment type="caution">
    <text evidence="1">The sequence shown here is derived from an EMBL/GenBank/DDBJ whole genome shotgun (WGS) entry which is preliminary data.</text>
</comment>
<sequence length="77" mass="8401">MTADEKPFSKKNYYMMGGCLALIVLGFILMSGGGSTVENGFNPEIFSTRRIVVGPALSFLGFLLMAFAIVYTPKKNK</sequence>
<name>A0AC61RGQ7_9BACT</name>
<evidence type="ECO:0000313" key="1">
    <source>
        <dbReference type="EMBL" id="TGY78638.1"/>
    </source>
</evidence>
<gene>
    <name evidence="1" type="ORF">E5331_09925</name>
</gene>
<dbReference type="EMBL" id="SRYB01000012">
    <property type="protein sequence ID" value="TGY78638.1"/>
    <property type="molecule type" value="Genomic_DNA"/>
</dbReference>
<evidence type="ECO:0000313" key="2">
    <source>
        <dbReference type="Proteomes" id="UP000306319"/>
    </source>
</evidence>
<reference evidence="1" key="1">
    <citation type="submission" date="2019-04" db="EMBL/GenBank/DDBJ databases">
        <title>Microbes associate with the intestines of laboratory mice.</title>
        <authorList>
            <person name="Navarre W."/>
            <person name="Wong E."/>
            <person name="Huang K."/>
            <person name="Tropini C."/>
            <person name="Ng K."/>
            <person name="Yu B."/>
        </authorList>
    </citation>
    <scope>NUCLEOTIDE SEQUENCE</scope>
    <source>
        <strain evidence="1">NM04_E33</strain>
    </source>
</reference>
<organism evidence="1 2">
    <name type="scientific">Lepagella muris</name>
    <dbReference type="NCBI Taxonomy" id="3032870"/>
    <lineage>
        <taxon>Bacteria</taxon>
        <taxon>Pseudomonadati</taxon>
        <taxon>Bacteroidota</taxon>
        <taxon>Bacteroidia</taxon>
        <taxon>Bacteroidales</taxon>
        <taxon>Muribaculaceae</taxon>
        <taxon>Lepagella</taxon>
    </lineage>
</organism>
<accession>A0AC61RGQ7</accession>
<keyword evidence="2" id="KW-1185">Reference proteome</keyword>
<dbReference type="Proteomes" id="UP000306319">
    <property type="component" value="Unassembled WGS sequence"/>
</dbReference>
<proteinExistence type="predicted"/>
<protein>
    <submittedName>
        <fullName evidence="1">DUF3098 domain-containing protein</fullName>
    </submittedName>
</protein>